<name>A0ABV5KFJ5_9ACTN</name>
<gene>
    <name evidence="2" type="ORF">ACFFRI_20905</name>
</gene>
<proteinExistence type="predicted"/>
<organism evidence="2 3">
    <name type="scientific">Nocardioides plantarum</name>
    <dbReference type="NCBI Taxonomy" id="29299"/>
    <lineage>
        <taxon>Bacteria</taxon>
        <taxon>Bacillati</taxon>
        <taxon>Actinomycetota</taxon>
        <taxon>Actinomycetes</taxon>
        <taxon>Propionibacteriales</taxon>
        <taxon>Nocardioidaceae</taxon>
        <taxon>Nocardioides</taxon>
    </lineage>
</organism>
<dbReference type="EMBL" id="JBHMDG010000034">
    <property type="protein sequence ID" value="MFB9315517.1"/>
    <property type="molecule type" value="Genomic_DNA"/>
</dbReference>
<evidence type="ECO:0008006" key="4">
    <source>
        <dbReference type="Google" id="ProtNLM"/>
    </source>
</evidence>
<dbReference type="Proteomes" id="UP001589750">
    <property type="component" value="Unassembled WGS sequence"/>
</dbReference>
<evidence type="ECO:0000313" key="3">
    <source>
        <dbReference type="Proteomes" id="UP001589750"/>
    </source>
</evidence>
<keyword evidence="3" id="KW-1185">Reference proteome</keyword>
<sequence>MSASTVTDYRLAPVFAARLVGLGLMVLAVLAFGLTAAALAWSWPGDLIVVVVALGLVAVLGTASWLRSRAYVVRLTDTGYRVRFVRGVGVAEGRWDEVREAGSAHPRDVVCLVLERHDGTTTSIPVEMLAGDRDRFATDVRERLEAAASGS</sequence>
<feature type="transmembrane region" description="Helical" evidence="1">
    <location>
        <begin position="19"/>
        <end position="41"/>
    </location>
</feature>
<evidence type="ECO:0000256" key="1">
    <source>
        <dbReference type="SAM" id="Phobius"/>
    </source>
</evidence>
<reference evidence="2 3" key="1">
    <citation type="submission" date="2024-09" db="EMBL/GenBank/DDBJ databases">
        <authorList>
            <person name="Sun Q."/>
            <person name="Mori K."/>
        </authorList>
    </citation>
    <scope>NUCLEOTIDE SEQUENCE [LARGE SCALE GENOMIC DNA]</scope>
    <source>
        <strain evidence="2 3">JCM 9626</strain>
    </source>
</reference>
<dbReference type="RefSeq" id="WP_140009173.1">
    <property type="nucleotide sequence ID" value="NZ_JBHMDG010000034.1"/>
</dbReference>
<keyword evidence="1" id="KW-0812">Transmembrane</keyword>
<feature type="transmembrane region" description="Helical" evidence="1">
    <location>
        <begin position="47"/>
        <end position="66"/>
    </location>
</feature>
<protein>
    <recommendedName>
        <fullName evidence="4">PH domain-containing protein</fullName>
    </recommendedName>
</protein>
<comment type="caution">
    <text evidence="2">The sequence shown here is derived from an EMBL/GenBank/DDBJ whole genome shotgun (WGS) entry which is preliminary data.</text>
</comment>
<accession>A0ABV5KFJ5</accession>
<keyword evidence="1" id="KW-1133">Transmembrane helix</keyword>
<keyword evidence="1" id="KW-0472">Membrane</keyword>
<evidence type="ECO:0000313" key="2">
    <source>
        <dbReference type="EMBL" id="MFB9315517.1"/>
    </source>
</evidence>